<keyword evidence="2" id="KW-1185">Reference proteome</keyword>
<dbReference type="EMBL" id="FTOC01000019">
    <property type="protein sequence ID" value="SIS65152.1"/>
    <property type="molecule type" value="Genomic_DNA"/>
</dbReference>
<name>A0A1N7KU50_9BACI</name>
<dbReference type="STRING" id="570947.SAMN05421687_1198"/>
<accession>A0A1N7KU50</accession>
<organism evidence="1 2">
    <name type="scientific">Salimicrobium flavidum</name>
    <dbReference type="NCBI Taxonomy" id="570947"/>
    <lineage>
        <taxon>Bacteria</taxon>
        <taxon>Bacillati</taxon>
        <taxon>Bacillota</taxon>
        <taxon>Bacilli</taxon>
        <taxon>Bacillales</taxon>
        <taxon>Bacillaceae</taxon>
        <taxon>Salimicrobium</taxon>
    </lineage>
</organism>
<dbReference type="GO" id="GO:0006355">
    <property type="term" value="P:regulation of DNA-templated transcription"/>
    <property type="evidence" value="ECO:0007669"/>
    <property type="project" value="InterPro"/>
</dbReference>
<dbReference type="InterPro" id="IPR010985">
    <property type="entry name" value="Ribbon_hlx_hlx"/>
</dbReference>
<dbReference type="Pfam" id="PF19807">
    <property type="entry name" value="DUF6290"/>
    <property type="match status" value="1"/>
</dbReference>
<proteinExistence type="predicted"/>
<dbReference type="Proteomes" id="UP000187608">
    <property type="component" value="Unassembled WGS sequence"/>
</dbReference>
<dbReference type="RefSeq" id="WP_076560837.1">
    <property type="nucleotide sequence ID" value="NZ_FTOC01000019.1"/>
</dbReference>
<gene>
    <name evidence="1" type="ORF">SAMN05421687_1198</name>
</gene>
<dbReference type="AlphaFoldDB" id="A0A1N7KU50"/>
<dbReference type="InterPro" id="IPR046257">
    <property type="entry name" value="DUF6290"/>
</dbReference>
<dbReference type="NCBIfam" id="NF046040">
    <property type="entry name" value="RelB_antitoxin"/>
    <property type="match status" value="1"/>
</dbReference>
<dbReference type="OrthoDB" id="1691100at2"/>
<reference evidence="2" key="1">
    <citation type="submission" date="2017-01" db="EMBL/GenBank/DDBJ databases">
        <authorList>
            <person name="Varghese N."/>
            <person name="Submissions S."/>
        </authorList>
    </citation>
    <scope>NUCLEOTIDE SEQUENCE [LARGE SCALE GENOMIC DNA]</scope>
    <source>
        <strain evidence="2">DSM 23127</strain>
    </source>
</reference>
<evidence type="ECO:0000313" key="1">
    <source>
        <dbReference type="EMBL" id="SIS65152.1"/>
    </source>
</evidence>
<sequence>MSTISLRMNEEEEKLIKEYAKANNVSLSELFRSSVLEQIENDIDLKLYHQALQEHHEDPNDISFDEMMKELDVNK</sequence>
<evidence type="ECO:0000313" key="2">
    <source>
        <dbReference type="Proteomes" id="UP000187608"/>
    </source>
</evidence>
<dbReference type="SUPFAM" id="SSF47598">
    <property type="entry name" value="Ribbon-helix-helix"/>
    <property type="match status" value="1"/>
</dbReference>
<protein>
    <submittedName>
        <fullName evidence="1">Ribbon-helix-helix protein, copG family</fullName>
    </submittedName>
</protein>